<feature type="domain" description="HTH tetR-type" evidence="5">
    <location>
        <begin position="12"/>
        <end position="72"/>
    </location>
</feature>
<proteinExistence type="predicted"/>
<dbReference type="InterPro" id="IPR001647">
    <property type="entry name" value="HTH_TetR"/>
</dbReference>
<evidence type="ECO:0000313" key="7">
    <source>
        <dbReference type="Proteomes" id="UP000240739"/>
    </source>
</evidence>
<evidence type="ECO:0000256" key="3">
    <source>
        <dbReference type="ARBA" id="ARBA00023163"/>
    </source>
</evidence>
<protein>
    <submittedName>
        <fullName evidence="6">TetR family transcriptional regulator</fullName>
    </submittedName>
</protein>
<keyword evidence="7" id="KW-1185">Reference proteome</keyword>
<keyword evidence="2 4" id="KW-0238">DNA-binding</keyword>
<evidence type="ECO:0000256" key="1">
    <source>
        <dbReference type="ARBA" id="ARBA00023015"/>
    </source>
</evidence>
<dbReference type="GO" id="GO:0000976">
    <property type="term" value="F:transcription cis-regulatory region binding"/>
    <property type="evidence" value="ECO:0007669"/>
    <property type="project" value="TreeGrafter"/>
</dbReference>
<dbReference type="PANTHER" id="PTHR30055:SF234">
    <property type="entry name" value="HTH-TYPE TRANSCRIPTIONAL REGULATOR BETI"/>
    <property type="match status" value="1"/>
</dbReference>
<dbReference type="GO" id="GO:0003700">
    <property type="term" value="F:DNA-binding transcription factor activity"/>
    <property type="evidence" value="ECO:0007669"/>
    <property type="project" value="TreeGrafter"/>
</dbReference>
<keyword evidence="3" id="KW-0804">Transcription</keyword>
<dbReference type="InterPro" id="IPR050109">
    <property type="entry name" value="HTH-type_TetR-like_transc_reg"/>
</dbReference>
<gene>
    <name evidence="6" type="ORF">C7Y72_07925</name>
</gene>
<evidence type="ECO:0000313" key="6">
    <source>
        <dbReference type="EMBL" id="PTL59580.1"/>
    </source>
</evidence>
<dbReference type="PROSITE" id="PS50977">
    <property type="entry name" value="HTH_TETR_2"/>
    <property type="match status" value="1"/>
</dbReference>
<evidence type="ECO:0000256" key="2">
    <source>
        <dbReference type="ARBA" id="ARBA00023125"/>
    </source>
</evidence>
<comment type="caution">
    <text evidence="6">The sequence shown here is derived from an EMBL/GenBank/DDBJ whole genome shotgun (WGS) entry which is preliminary data.</text>
</comment>
<dbReference type="InterPro" id="IPR009057">
    <property type="entry name" value="Homeodomain-like_sf"/>
</dbReference>
<dbReference type="EMBL" id="PYYB01000001">
    <property type="protein sequence ID" value="PTL59580.1"/>
    <property type="molecule type" value="Genomic_DNA"/>
</dbReference>
<reference evidence="6 7" key="1">
    <citation type="submission" date="2018-03" db="EMBL/GenBank/DDBJ databases">
        <title>Aquarubrobacter algicola gen. nov., sp. nov., a novel actinobacterium isolated from shallow eutrophic lake during the end of cyanobacterial harmful algal blooms.</title>
        <authorList>
            <person name="Chun S.J."/>
        </authorList>
    </citation>
    <scope>NUCLEOTIDE SEQUENCE [LARGE SCALE GENOMIC DNA]</scope>
    <source>
        <strain evidence="6 7">Seoho-28</strain>
    </source>
</reference>
<name>A0A2T4UK18_9ACTN</name>
<sequence>MRAAGDLTPKGALRVSEILDAALRCLARDGYAATSIQRVADEARLHKRVVLYYYGSRENLFDAVVRTLGDRLFDRLEEALTGLEEPADIVATGYTELWAAITTDRALLVAWFGLRAEAITDPVLQVTASYLADRLRALISGLIDDAVGRGRVLVISRTSLEVLIVAGTQGLVLDYLERGETPELQAGIRDFQGWLTTVSTPPRNRS</sequence>
<evidence type="ECO:0000256" key="4">
    <source>
        <dbReference type="PROSITE-ProRule" id="PRU00335"/>
    </source>
</evidence>
<dbReference type="PANTHER" id="PTHR30055">
    <property type="entry name" value="HTH-TYPE TRANSCRIPTIONAL REGULATOR RUTR"/>
    <property type="match status" value="1"/>
</dbReference>
<organism evidence="6 7">
    <name type="scientific">Paraconexibacter algicola</name>
    <dbReference type="NCBI Taxonomy" id="2133960"/>
    <lineage>
        <taxon>Bacteria</taxon>
        <taxon>Bacillati</taxon>
        <taxon>Actinomycetota</taxon>
        <taxon>Thermoleophilia</taxon>
        <taxon>Solirubrobacterales</taxon>
        <taxon>Paraconexibacteraceae</taxon>
        <taxon>Paraconexibacter</taxon>
    </lineage>
</organism>
<dbReference type="OrthoDB" id="5242390at2"/>
<dbReference type="Proteomes" id="UP000240739">
    <property type="component" value="Unassembled WGS sequence"/>
</dbReference>
<dbReference type="SUPFAM" id="SSF46689">
    <property type="entry name" value="Homeodomain-like"/>
    <property type="match status" value="1"/>
</dbReference>
<dbReference type="RefSeq" id="WP_107568223.1">
    <property type="nucleotide sequence ID" value="NZ_PYYB01000001.1"/>
</dbReference>
<accession>A0A2T4UK18</accession>
<dbReference type="AlphaFoldDB" id="A0A2T4UK18"/>
<evidence type="ECO:0000259" key="5">
    <source>
        <dbReference type="PROSITE" id="PS50977"/>
    </source>
</evidence>
<dbReference type="Gene3D" id="1.10.357.10">
    <property type="entry name" value="Tetracycline Repressor, domain 2"/>
    <property type="match status" value="1"/>
</dbReference>
<feature type="DNA-binding region" description="H-T-H motif" evidence="4">
    <location>
        <begin position="35"/>
        <end position="54"/>
    </location>
</feature>
<dbReference type="Pfam" id="PF00440">
    <property type="entry name" value="TetR_N"/>
    <property type="match status" value="1"/>
</dbReference>
<keyword evidence="1" id="KW-0805">Transcription regulation</keyword>